<dbReference type="InterPro" id="IPR037522">
    <property type="entry name" value="HD_GYP_dom"/>
</dbReference>
<dbReference type="InterPro" id="IPR003607">
    <property type="entry name" value="HD/PDEase_dom"/>
</dbReference>
<dbReference type="SUPFAM" id="SSF52172">
    <property type="entry name" value="CheY-like"/>
    <property type="match status" value="1"/>
</dbReference>
<dbReference type="CDD" id="cd17551">
    <property type="entry name" value="REC_RpfG-like"/>
    <property type="match status" value="1"/>
</dbReference>
<name>A0A0F9S2X9_9ZZZZ</name>
<dbReference type="InterPro" id="IPR011006">
    <property type="entry name" value="CheY-like_superfamily"/>
</dbReference>
<comment type="caution">
    <text evidence="4">The sequence shown here is derived from an EMBL/GenBank/DDBJ whole genome shotgun (WGS) entry which is preliminary data.</text>
</comment>
<dbReference type="AlphaFoldDB" id="A0A0F9S2X9"/>
<accession>A0A0F9S2X9</accession>
<dbReference type="Gene3D" id="3.40.50.2300">
    <property type="match status" value="1"/>
</dbReference>
<evidence type="ECO:0000259" key="3">
    <source>
        <dbReference type="PROSITE" id="PS51832"/>
    </source>
</evidence>
<dbReference type="InterPro" id="IPR001789">
    <property type="entry name" value="Sig_transdc_resp-reg_receiver"/>
</dbReference>
<keyword evidence="1" id="KW-0378">Hydrolase</keyword>
<evidence type="ECO:0000259" key="2">
    <source>
        <dbReference type="PROSITE" id="PS50110"/>
    </source>
</evidence>
<dbReference type="FunFam" id="1.10.3210.10:FF:000018">
    <property type="entry name" value="Two-component system response regulator"/>
    <property type="match status" value="1"/>
</dbReference>
<dbReference type="Pfam" id="PF00072">
    <property type="entry name" value="Response_reg"/>
    <property type="match status" value="1"/>
</dbReference>
<dbReference type="PANTHER" id="PTHR45228">
    <property type="entry name" value="CYCLIC DI-GMP PHOSPHODIESTERASE TM_0186-RELATED"/>
    <property type="match status" value="1"/>
</dbReference>
<dbReference type="GO" id="GO:0016787">
    <property type="term" value="F:hydrolase activity"/>
    <property type="evidence" value="ECO:0007669"/>
    <property type="project" value="UniProtKB-KW"/>
</dbReference>
<dbReference type="CDD" id="cd00077">
    <property type="entry name" value="HDc"/>
    <property type="match status" value="1"/>
</dbReference>
<organism evidence="4">
    <name type="scientific">marine sediment metagenome</name>
    <dbReference type="NCBI Taxonomy" id="412755"/>
    <lineage>
        <taxon>unclassified sequences</taxon>
        <taxon>metagenomes</taxon>
        <taxon>ecological metagenomes</taxon>
    </lineage>
</organism>
<reference evidence="4" key="1">
    <citation type="journal article" date="2015" name="Nature">
        <title>Complex archaea that bridge the gap between prokaryotes and eukaryotes.</title>
        <authorList>
            <person name="Spang A."/>
            <person name="Saw J.H."/>
            <person name="Jorgensen S.L."/>
            <person name="Zaremba-Niedzwiedzka K."/>
            <person name="Martijn J."/>
            <person name="Lind A.E."/>
            <person name="van Eijk R."/>
            <person name="Schleper C."/>
            <person name="Guy L."/>
            <person name="Ettema T.J."/>
        </authorList>
    </citation>
    <scope>NUCLEOTIDE SEQUENCE</scope>
</reference>
<dbReference type="SMART" id="SM00471">
    <property type="entry name" value="HDc"/>
    <property type="match status" value="1"/>
</dbReference>
<dbReference type="InterPro" id="IPR052020">
    <property type="entry name" value="Cyclic_di-GMP/3'3'-cGAMP_PDE"/>
</dbReference>
<evidence type="ECO:0000256" key="1">
    <source>
        <dbReference type="ARBA" id="ARBA00022801"/>
    </source>
</evidence>
<dbReference type="GO" id="GO:0000160">
    <property type="term" value="P:phosphorelay signal transduction system"/>
    <property type="evidence" value="ECO:0007669"/>
    <property type="project" value="InterPro"/>
</dbReference>
<feature type="domain" description="HD-GYP" evidence="3">
    <location>
        <begin position="184"/>
        <end position="382"/>
    </location>
</feature>
<dbReference type="PANTHER" id="PTHR45228:SF1">
    <property type="entry name" value="CYCLIC DI-GMP PHOSPHODIESTERASE TM_0186"/>
    <property type="match status" value="1"/>
</dbReference>
<gene>
    <name evidence="4" type="ORF">LCGC14_0570610</name>
</gene>
<feature type="domain" description="Response regulatory" evidence="2">
    <location>
        <begin position="39"/>
        <end position="157"/>
    </location>
</feature>
<dbReference type="SUPFAM" id="SSF109604">
    <property type="entry name" value="HD-domain/PDEase-like"/>
    <property type="match status" value="1"/>
</dbReference>
<dbReference type="Pfam" id="PF13487">
    <property type="entry name" value="HD_5"/>
    <property type="match status" value="1"/>
</dbReference>
<dbReference type="EMBL" id="LAZR01000837">
    <property type="protein sequence ID" value="KKN56592.1"/>
    <property type="molecule type" value="Genomic_DNA"/>
</dbReference>
<dbReference type="SMART" id="SM00448">
    <property type="entry name" value="REC"/>
    <property type="match status" value="1"/>
</dbReference>
<evidence type="ECO:0008006" key="5">
    <source>
        <dbReference type="Google" id="ProtNLM"/>
    </source>
</evidence>
<evidence type="ECO:0000313" key="4">
    <source>
        <dbReference type="EMBL" id="KKN56592.1"/>
    </source>
</evidence>
<dbReference type="PROSITE" id="PS50110">
    <property type="entry name" value="RESPONSE_REGULATORY"/>
    <property type="match status" value="1"/>
</dbReference>
<dbReference type="PROSITE" id="PS51832">
    <property type="entry name" value="HD_GYP"/>
    <property type="match status" value="1"/>
</dbReference>
<sequence>MNNAIFKEVYFLTIENIKHNTIDDHEYSDGFNIIKHKSHVLILDDQSTGRAILEKIIMQVSDNIVVSNFGEPLKALEWLKTNDVDLIITDYRMPEMNGLAFIQAVRDQERTSNIPIMMITVVSDKEVRYEALEAGATAFLTRPIDQVECRTSCRNLLQLHRQHLIIQDRANWLARQVDIATQQIIQREREAIIHLAKAGEYRDEGTGNHVLRMAKYSRIIAEQLGIFTKEECEDLEYAAPMHDIGKIGVPDKVLLKPGKLDPDEWEIMKKHSEMGHSILSSSKSKYMKMGAIIAMNHHERFDGKGYPNGLKGTDIPLVARIVAVADVFDALVTSRPYKSAWSTEDALIYIQQQSGTHMDPQCVAAFFARLDDIKKIQSDYSDEPE</sequence>
<proteinExistence type="predicted"/>
<protein>
    <recommendedName>
        <fullName evidence="5">Response regulator receiver modulated metal dependent phosphohydrolase</fullName>
    </recommendedName>
</protein>
<dbReference type="Gene3D" id="1.10.3210.10">
    <property type="entry name" value="Hypothetical protein af1432"/>
    <property type="match status" value="1"/>
</dbReference>